<sequence length="117" mass="12733">MKSQSFTIGMCLLNLVLLLFIAARPGDQVVDKLTVREFELVDKNGANRVSIKTEDDGSVILRMKDSKGTIRVKMGADESGSGLVLLDADTNPGLQVLAKKEGGTLSLYSKEGKKREY</sequence>
<reference evidence="1 2" key="1">
    <citation type="submission" date="2020-01" db="EMBL/GenBank/DDBJ databases">
        <authorList>
            <person name="Kim M.K."/>
        </authorList>
    </citation>
    <scope>NUCLEOTIDE SEQUENCE [LARGE SCALE GENOMIC DNA]</scope>
    <source>
        <strain evidence="1 2">172606-1</strain>
    </source>
</reference>
<evidence type="ECO:0000313" key="1">
    <source>
        <dbReference type="EMBL" id="QHT68948.1"/>
    </source>
</evidence>
<keyword evidence="2" id="KW-1185">Reference proteome</keyword>
<accession>A0A6C0GLP7</accession>
<dbReference type="AlphaFoldDB" id="A0A6C0GLP7"/>
<name>A0A6C0GLP7_9BACT</name>
<dbReference type="Proteomes" id="UP000480178">
    <property type="component" value="Chromosome"/>
</dbReference>
<gene>
    <name evidence="1" type="ORF">GXP67_20995</name>
</gene>
<dbReference type="KEGG" id="rhoz:GXP67_20995"/>
<dbReference type="EMBL" id="CP048222">
    <property type="protein sequence ID" value="QHT68948.1"/>
    <property type="molecule type" value="Genomic_DNA"/>
</dbReference>
<protein>
    <submittedName>
        <fullName evidence="1">Uncharacterized protein</fullName>
    </submittedName>
</protein>
<proteinExistence type="predicted"/>
<organism evidence="1 2">
    <name type="scientific">Rhodocytophaga rosea</name>
    <dbReference type="NCBI Taxonomy" id="2704465"/>
    <lineage>
        <taxon>Bacteria</taxon>
        <taxon>Pseudomonadati</taxon>
        <taxon>Bacteroidota</taxon>
        <taxon>Cytophagia</taxon>
        <taxon>Cytophagales</taxon>
        <taxon>Rhodocytophagaceae</taxon>
        <taxon>Rhodocytophaga</taxon>
    </lineage>
</organism>
<evidence type="ECO:0000313" key="2">
    <source>
        <dbReference type="Proteomes" id="UP000480178"/>
    </source>
</evidence>
<dbReference type="RefSeq" id="WP_162444945.1">
    <property type="nucleotide sequence ID" value="NZ_CP048222.1"/>
</dbReference>